<dbReference type="EMBL" id="BMTD01000011">
    <property type="protein sequence ID" value="GGV05432.1"/>
    <property type="molecule type" value="Genomic_DNA"/>
</dbReference>
<comment type="caution">
    <text evidence="1">The sequence shown here is derived from an EMBL/GenBank/DDBJ whole genome shotgun (WGS) entry which is preliminary data.</text>
</comment>
<sequence>MLTETTGRTPQDLATELAVLREVDWASVWAGPPQGGDELRKWCGRYGWEPLTFDRQLVVRGRSGGELTLYSNGHWSPVSSVRYDAWQVRAGEAAENASVLSSADQAWPGYLDAAVSVLGAPVWAGSWDAEDFPEPPTPAFWRDRESRLSKRSPYRLAYWAPRSTDGAVLVLDQSVSFPTWTQDLPGGSMICLTARAATVTGGAG</sequence>
<dbReference type="RefSeq" id="WP_191875617.1">
    <property type="nucleotide sequence ID" value="NZ_BMTD01000011.1"/>
</dbReference>
<evidence type="ECO:0000313" key="1">
    <source>
        <dbReference type="EMBL" id="GGV05432.1"/>
    </source>
</evidence>
<accession>A0A918IE62</accession>
<evidence type="ECO:0000313" key="2">
    <source>
        <dbReference type="Proteomes" id="UP000618795"/>
    </source>
</evidence>
<protein>
    <submittedName>
        <fullName evidence="1">Uncharacterized protein</fullName>
    </submittedName>
</protein>
<organism evidence="1 2">
    <name type="scientific">Streptomyces filipinensis</name>
    <dbReference type="NCBI Taxonomy" id="66887"/>
    <lineage>
        <taxon>Bacteria</taxon>
        <taxon>Bacillati</taxon>
        <taxon>Actinomycetota</taxon>
        <taxon>Actinomycetes</taxon>
        <taxon>Kitasatosporales</taxon>
        <taxon>Streptomycetaceae</taxon>
        <taxon>Streptomyces</taxon>
    </lineage>
</organism>
<proteinExistence type="predicted"/>
<reference evidence="1" key="2">
    <citation type="submission" date="2020-09" db="EMBL/GenBank/DDBJ databases">
        <authorList>
            <person name="Sun Q."/>
            <person name="Ohkuma M."/>
        </authorList>
    </citation>
    <scope>NUCLEOTIDE SEQUENCE</scope>
    <source>
        <strain evidence="1">JCM 4369</strain>
    </source>
</reference>
<dbReference type="Proteomes" id="UP000618795">
    <property type="component" value="Unassembled WGS sequence"/>
</dbReference>
<reference evidence="1" key="1">
    <citation type="journal article" date="2014" name="Int. J. Syst. Evol. Microbiol.">
        <title>Complete genome sequence of Corynebacterium casei LMG S-19264T (=DSM 44701T), isolated from a smear-ripened cheese.</title>
        <authorList>
            <consortium name="US DOE Joint Genome Institute (JGI-PGF)"/>
            <person name="Walter F."/>
            <person name="Albersmeier A."/>
            <person name="Kalinowski J."/>
            <person name="Ruckert C."/>
        </authorList>
    </citation>
    <scope>NUCLEOTIDE SEQUENCE</scope>
    <source>
        <strain evidence="1">JCM 4369</strain>
    </source>
</reference>
<gene>
    <name evidence="1" type="ORF">GCM10010260_48270</name>
</gene>
<dbReference type="AlphaFoldDB" id="A0A918IE62"/>
<name>A0A918IE62_9ACTN</name>
<keyword evidence="2" id="KW-1185">Reference proteome</keyword>